<dbReference type="Gene3D" id="3.40.50.10540">
    <property type="entry name" value="Crotonobetainyl-coa:carnitine coa-transferase, domain 1"/>
    <property type="match status" value="1"/>
</dbReference>
<sequence>MLTTHRRPYQTSDGYLCVLIYNDKHWHQFYAAIGQSERMQEPMFATHTQRAAHIDAVYAEVRRLMRERTTAEWRALLDAADIPNMPMSSPEDLLADEHLNATDFVREVEHPTEGRLRTTGNPTQWSATPADPVAAHAPLLGEHTASVLKDIGINDATLADMLDSGACVQSVVRN</sequence>
<dbReference type="Gene3D" id="3.30.1540.10">
    <property type="entry name" value="formyl-coa transferase, domain 3"/>
    <property type="match status" value="1"/>
</dbReference>
<dbReference type="GO" id="GO:0033608">
    <property type="term" value="F:formyl-CoA transferase activity"/>
    <property type="evidence" value="ECO:0007669"/>
    <property type="project" value="UniProtKB-EC"/>
</dbReference>
<dbReference type="InterPro" id="IPR044855">
    <property type="entry name" value="CoA-Trfase_III_dom3_sf"/>
</dbReference>
<evidence type="ECO:0000313" key="2">
    <source>
        <dbReference type="EMBL" id="MPM89777.1"/>
    </source>
</evidence>
<dbReference type="InterPro" id="IPR023606">
    <property type="entry name" value="CoA-Trfase_III_dom_1_sf"/>
</dbReference>
<protein>
    <submittedName>
        <fullName evidence="2">Formyl-CoA:oxalate CoA-transferase</fullName>
        <ecNumber evidence="2">2.8.3.16</ecNumber>
    </submittedName>
</protein>
<keyword evidence="1 2" id="KW-0808">Transferase</keyword>
<evidence type="ECO:0000256" key="1">
    <source>
        <dbReference type="ARBA" id="ARBA00022679"/>
    </source>
</evidence>
<gene>
    <name evidence="2" type="primary">frc_5</name>
    <name evidence="2" type="ORF">SDC9_136889</name>
</gene>
<dbReference type="EC" id="2.8.3.16" evidence="2"/>
<dbReference type="InterPro" id="IPR050483">
    <property type="entry name" value="CoA-transferase_III_domain"/>
</dbReference>
<dbReference type="AlphaFoldDB" id="A0A645DKI0"/>
<dbReference type="Pfam" id="PF02515">
    <property type="entry name" value="CoA_transf_3"/>
    <property type="match status" value="1"/>
</dbReference>
<organism evidence="2">
    <name type="scientific">bioreactor metagenome</name>
    <dbReference type="NCBI Taxonomy" id="1076179"/>
    <lineage>
        <taxon>unclassified sequences</taxon>
        <taxon>metagenomes</taxon>
        <taxon>ecological metagenomes</taxon>
    </lineage>
</organism>
<reference evidence="2" key="1">
    <citation type="submission" date="2019-08" db="EMBL/GenBank/DDBJ databases">
        <authorList>
            <person name="Kucharzyk K."/>
            <person name="Murdoch R.W."/>
            <person name="Higgins S."/>
            <person name="Loffler F."/>
        </authorList>
    </citation>
    <scope>NUCLEOTIDE SEQUENCE</scope>
</reference>
<proteinExistence type="predicted"/>
<dbReference type="EMBL" id="VSSQ01037157">
    <property type="protein sequence ID" value="MPM89777.1"/>
    <property type="molecule type" value="Genomic_DNA"/>
</dbReference>
<accession>A0A645DKI0</accession>
<dbReference type="InterPro" id="IPR003673">
    <property type="entry name" value="CoA-Trfase_fam_III"/>
</dbReference>
<dbReference type="SUPFAM" id="SSF89796">
    <property type="entry name" value="CoA-transferase family III (CaiB/BaiF)"/>
    <property type="match status" value="1"/>
</dbReference>
<dbReference type="PANTHER" id="PTHR48207">
    <property type="entry name" value="SUCCINATE--HYDROXYMETHYLGLUTARATE COA-TRANSFERASE"/>
    <property type="match status" value="1"/>
</dbReference>
<comment type="caution">
    <text evidence="2">The sequence shown here is derived from an EMBL/GenBank/DDBJ whole genome shotgun (WGS) entry which is preliminary data.</text>
</comment>
<name>A0A645DKI0_9ZZZZ</name>
<dbReference type="PANTHER" id="PTHR48207:SF4">
    <property type="entry name" value="BLL6097 PROTEIN"/>
    <property type="match status" value="1"/>
</dbReference>